<reference evidence="1 2" key="1">
    <citation type="submission" date="2015-12" db="EMBL/GenBank/DDBJ databases">
        <authorList>
            <person name="Shamseldin A."/>
            <person name="Moawad H."/>
            <person name="Abd El-Rahim W.M."/>
            <person name="Sadowsky M.J."/>
        </authorList>
    </citation>
    <scope>NUCLEOTIDE SEQUENCE [LARGE SCALE GENOMIC DNA]</scope>
    <source>
        <strain evidence="1 2">D7</strain>
    </source>
</reference>
<organism evidence="1 2">
    <name type="scientific">Alteromonas macleodii</name>
    <name type="common">Pseudoalteromonas macleodii</name>
    <dbReference type="NCBI Taxonomy" id="28108"/>
    <lineage>
        <taxon>Bacteria</taxon>
        <taxon>Pseudomonadati</taxon>
        <taxon>Pseudomonadota</taxon>
        <taxon>Gammaproteobacteria</taxon>
        <taxon>Alteromonadales</taxon>
        <taxon>Alteromonadaceae</taxon>
        <taxon>Alteromonas/Salinimonas group</taxon>
        <taxon>Alteromonas</taxon>
    </lineage>
</organism>
<dbReference type="AlphaFoldDB" id="A0A126PYJ1"/>
<evidence type="ECO:0000313" key="2">
    <source>
        <dbReference type="Proteomes" id="UP000063991"/>
    </source>
</evidence>
<sequence>MQLQAMSCLFNLSLLDFSAIKMALVDLNEFTAFKLTLKPLNILDFSNNYYFWHTFSYVLSTDDKNKKSVLFVRSK</sequence>
<protein>
    <submittedName>
        <fullName evidence="1">Uncharacterized protein</fullName>
    </submittedName>
</protein>
<name>A0A126PYJ1_ALTMA</name>
<evidence type="ECO:0000313" key="1">
    <source>
        <dbReference type="EMBL" id="AMJ97860.1"/>
    </source>
</evidence>
<proteinExistence type="predicted"/>
<gene>
    <name evidence="1" type="ORF">AVL55_06595</name>
</gene>
<dbReference type="Proteomes" id="UP000063991">
    <property type="component" value="Chromosome"/>
</dbReference>
<accession>A0A126PYJ1</accession>
<dbReference type="EMBL" id="CP014323">
    <property type="protein sequence ID" value="AMJ97860.1"/>
    <property type="molecule type" value="Genomic_DNA"/>
</dbReference>